<reference evidence="1 2" key="1">
    <citation type="journal article" date="2014" name="Genome Announc.">
        <title>Draft genome sequences of eight enterohepatic helicobacter species isolated from both laboratory and wild rodents.</title>
        <authorList>
            <person name="Sheh A."/>
            <person name="Shen Z."/>
            <person name="Fox J.G."/>
        </authorList>
    </citation>
    <scope>NUCLEOTIDE SEQUENCE [LARGE SCALE GENOMIC DNA]</scope>
    <source>
        <strain evidence="1 2">MIT 97-6194</strain>
    </source>
</reference>
<organism evidence="1 2">
    <name type="scientific">Helicobacter saguini</name>
    <dbReference type="NCBI Taxonomy" id="1548018"/>
    <lineage>
        <taxon>Bacteria</taxon>
        <taxon>Pseudomonadati</taxon>
        <taxon>Campylobacterota</taxon>
        <taxon>Epsilonproteobacteria</taxon>
        <taxon>Campylobacterales</taxon>
        <taxon>Helicobacteraceae</taxon>
        <taxon>Helicobacter</taxon>
    </lineage>
</organism>
<protein>
    <submittedName>
        <fullName evidence="1">Uncharacterized protein</fullName>
    </submittedName>
</protein>
<proteinExistence type="predicted"/>
<evidence type="ECO:0000313" key="1">
    <source>
        <dbReference type="EMBL" id="TLD95018.1"/>
    </source>
</evidence>
<gene>
    <name evidence="1" type="ORF">LS64_003650</name>
</gene>
<dbReference type="EMBL" id="JRMP02000004">
    <property type="protein sequence ID" value="TLD95018.1"/>
    <property type="molecule type" value="Genomic_DNA"/>
</dbReference>
<dbReference type="Proteomes" id="UP000029714">
    <property type="component" value="Unassembled WGS sequence"/>
</dbReference>
<name>A0A347VSY5_9HELI</name>
<reference evidence="1 2" key="2">
    <citation type="journal article" date="2016" name="Infect. Immun.">
        <title>Helicobacter saguini, a Novel Helicobacter Isolated from Cotton-Top Tamarins with Ulcerative Colitis, Has Proinflammatory Properties and Induces Typhlocolitis and Dysplasia in Gnotobiotic IL-10-/- Mice.</title>
        <authorList>
            <person name="Shen Z."/>
            <person name="Mannion A."/>
            <person name="Whary M.T."/>
            <person name="Muthupalani S."/>
            <person name="Sheh A."/>
            <person name="Feng Y."/>
            <person name="Gong G."/>
            <person name="Vandamme P."/>
            <person name="Holcombe H.R."/>
            <person name="Paster B.J."/>
            <person name="Fox J.G."/>
        </authorList>
    </citation>
    <scope>NUCLEOTIDE SEQUENCE [LARGE SCALE GENOMIC DNA]</scope>
    <source>
        <strain evidence="1 2">MIT 97-6194</strain>
    </source>
</reference>
<comment type="caution">
    <text evidence="1">The sequence shown here is derived from an EMBL/GenBank/DDBJ whole genome shotgun (WGS) entry which is preliminary data.</text>
</comment>
<sequence>MGLRNSVAKRLVRLGLRLNKGNMANIERFIQDVLYKSGIGSGGGIESSGKKVVLSLLDKLDSKNIYDKQTDSNDTKNMNFEKTDSKNLGDFSENHKPIVIFDVGANIGKYTQMCVEFIESKKLANIESNLKQDSKITNFNIANVRNTGGGQIAS</sequence>
<accession>A0A347VSY5</accession>
<dbReference type="RefSeq" id="WP_034572915.1">
    <property type="nucleotide sequence ID" value="NZ_JRMP02000004.1"/>
</dbReference>
<dbReference type="AlphaFoldDB" id="A0A347VSY5"/>
<keyword evidence="2" id="KW-1185">Reference proteome</keyword>
<evidence type="ECO:0000313" key="2">
    <source>
        <dbReference type="Proteomes" id="UP000029714"/>
    </source>
</evidence>